<dbReference type="InterPro" id="IPR029787">
    <property type="entry name" value="Nucleotide_cyclase"/>
</dbReference>
<feature type="domain" description="Response regulatory" evidence="2">
    <location>
        <begin position="12"/>
        <end position="128"/>
    </location>
</feature>
<evidence type="ECO:0000256" key="1">
    <source>
        <dbReference type="PROSITE-ProRule" id="PRU00169"/>
    </source>
</evidence>
<dbReference type="GO" id="GO:0043709">
    <property type="term" value="P:cell adhesion involved in single-species biofilm formation"/>
    <property type="evidence" value="ECO:0007669"/>
    <property type="project" value="TreeGrafter"/>
</dbReference>
<dbReference type="SMART" id="SM00448">
    <property type="entry name" value="REC"/>
    <property type="match status" value="1"/>
</dbReference>
<dbReference type="InterPro" id="IPR000160">
    <property type="entry name" value="GGDEF_dom"/>
</dbReference>
<dbReference type="InterPro" id="IPR011006">
    <property type="entry name" value="CheY-like_superfamily"/>
</dbReference>
<sequence>MNFDSQLETKGNILLVDDLPENLQLLHDLLSMLGYTSRSVTNGIKAIETARSQRPDIVLLDVKMPEMDGYQVCQAFKADFNLCDIPIIFISALNDTFDKLKAFEVGGVDYITKPFQIEEVVARLEAQLIIQKQQQLLQAEIARRKEIEGVLYQSRALISSVLNSALDGIAAMQAVRDPQSGNIENFRCLVVNPVIAKILERNREDLIGKLVFKKFLHHHLLNLFDDFVAVVESGEPLDGDFYYPAGNSCWYHYVAVKLDDGFAITVRDITARKQMEIALQEANQKLQLLANLDGLTQIANRRCFNDYLVQEWQCHQREQNPLALILIDIDYFKRYNDSNGHQGGDDCIIRVAQAIAKVPQRPTDLVARYGGEEFAVILRNTHTEGALRVADAIQKAIASLAIPHENSDVSDLITLSMGIASLTPCVDRSIENLIMYADRSLYAAKQQGRNRAIAHEP</sequence>
<gene>
    <name evidence="4" type="ORF">DCF19_11935</name>
</gene>
<dbReference type="NCBIfam" id="TIGR00254">
    <property type="entry name" value="GGDEF"/>
    <property type="match status" value="1"/>
</dbReference>
<keyword evidence="1" id="KW-0597">Phosphoprotein</keyword>
<dbReference type="PANTHER" id="PTHR45138">
    <property type="entry name" value="REGULATORY COMPONENTS OF SENSORY TRANSDUCTION SYSTEM"/>
    <property type="match status" value="1"/>
</dbReference>
<dbReference type="SUPFAM" id="SSF52172">
    <property type="entry name" value="CheY-like"/>
    <property type="match status" value="1"/>
</dbReference>
<organism evidence="4 5">
    <name type="scientific">Pseudanabaena frigida</name>
    <dbReference type="NCBI Taxonomy" id="945775"/>
    <lineage>
        <taxon>Bacteria</taxon>
        <taxon>Bacillati</taxon>
        <taxon>Cyanobacteriota</taxon>
        <taxon>Cyanophyceae</taxon>
        <taxon>Pseudanabaenales</taxon>
        <taxon>Pseudanabaenaceae</taxon>
        <taxon>Pseudanabaena</taxon>
    </lineage>
</organism>
<dbReference type="InterPro" id="IPR035965">
    <property type="entry name" value="PAS-like_dom_sf"/>
</dbReference>
<dbReference type="Gene3D" id="3.40.50.2300">
    <property type="match status" value="1"/>
</dbReference>
<dbReference type="CDD" id="cd01949">
    <property type="entry name" value="GGDEF"/>
    <property type="match status" value="1"/>
</dbReference>
<dbReference type="SMART" id="SM00267">
    <property type="entry name" value="GGDEF"/>
    <property type="match status" value="1"/>
</dbReference>
<dbReference type="GO" id="GO:0000160">
    <property type="term" value="P:phosphorelay signal transduction system"/>
    <property type="evidence" value="ECO:0007669"/>
    <property type="project" value="InterPro"/>
</dbReference>
<dbReference type="Gene3D" id="3.30.450.20">
    <property type="entry name" value="PAS domain"/>
    <property type="match status" value="1"/>
</dbReference>
<evidence type="ECO:0000313" key="4">
    <source>
        <dbReference type="EMBL" id="PZO40678.1"/>
    </source>
</evidence>
<dbReference type="SUPFAM" id="SSF55073">
    <property type="entry name" value="Nucleotide cyclase"/>
    <property type="match status" value="1"/>
</dbReference>
<accession>A0A2W4YBZ6</accession>
<dbReference type="FunFam" id="3.30.70.270:FF:000001">
    <property type="entry name" value="Diguanylate cyclase domain protein"/>
    <property type="match status" value="1"/>
</dbReference>
<dbReference type="PROSITE" id="PS50887">
    <property type="entry name" value="GGDEF"/>
    <property type="match status" value="1"/>
</dbReference>
<evidence type="ECO:0000259" key="2">
    <source>
        <dbReference type="PROSITE" id="PS50110"/>
    </source>
</evidence>
<dbReference type="Pfam" id="PF00990">
    <property type="entry name" value="GGDEF"/>
    <property type="match status" value="1"/>
</dbReference>
<comment type="caution">
    <text evidence="4">The sequence shown here is derived from an EMBL/GenBank/DDBJ whole genome shotgun (WGS) entry which is preliminary data.</text>
</comment>
<dbReference type="GO" id="GO:0052621">
    <property type="term" value="F:diguanylate cyclase activity"/>
    <property type="evidence" value="ECO:0007669"/>
    <property type="project" value="TreeGrafter"/>
</dbReference>
<feature type="modified residue" description="4-aspartylphosphate" evidence="1">
    <location>
        <position position="61"/>
    </location>
</feature>
<dbReference type="Gene3D" id="3.30.70.270">
    <property type="match status" value="1"/>
</dbReference>
<dbReference type="Proteomes" id="UP000249467">
    <property type="component" value="Unassembled WGS sequence"/>
</dbReference>
<proteinExistence type="predicted"/>
<dbReference type="InterPro" id="IPR050469">
    <property type="entry name" value="Diguanylate_Cyclase"/>
</dbReference>
<dbReference type="SUPFAM" id="SSF55785">
    <property type="entry name" value="PYP-like sensor domain (PAS domain)"/>
    <property type="match status" value="1"/>
</dbReference>
<name>A0A2W4YBZ6_9CYAN</name>
<reference evidence="4 5" key="1">
    <citation type="submission" date="2018-04" db="EMBL/GenBank/DDBJ databases">
        <authorList>
            <person name="Go L.Y."/>
            <person name="Mitchell J.A."/>
        </authorList>
    </citation>
    <scope>NUCLEOTIDE SEQUENCE [LARGE SCALE GENOMIC DNA]</scope>
    <source>
        <strain evidence="4">ULC066bin1</strain>
    </source>
</reference>
<dbReference type="PANTHER" id="PTHR45138:SF9">
    <property type="entry name" value="DIGUANYLATE CYCLASE DGCM-RELATED"/>
    <property type="match status" value="1"/>
</dbReference>
<dbReference type="GO" id="GO:0005886">
    <property type="term" value="C:plasma membrane"/>
    <property type="evidence" value="ECO:0007669"/>
    <property type="project" value="TreeGrafter"/>
</dbReference>
<dbReference type="CDD" id="cd19920">
    <property type="entry name" value="REC_PA4781-like"/>
    <property type="match status" value="1"/>
</dbReference>
<evidence type="ECO:0000259" key="3">
    <source>
        <dbReference type="PROSITE" id="PS50887"/>
    </source>
</evidence>
<feature type="domain" description="GGDEF" evidence="3">
    <location>
        <begin position="320"/>
        <end position="457"/>
    </location>
</feature>
<dbReference type="InterPro" id="IPR001789">
    <property type="entry name" value="Sig_transdc_resp-reg_receiver"/>
</dbReference>
<protein>
    <submittedName>
        <fullName evidence="4">Diguanylate cyclase response regulator</fullName>
    </submittedName>
</protein>
<dbReference type="AlphaFoldDB" id="A0A2W4YBZ6"/>
<dbReference type="InterPro" id="IPR043128">
    <property type="entry name" value="Rev_trsase/Diguanyl_cyclase"/>
</dbReference>
<dbReference type="GO" id="GO:1902201">
    <property type="term" value="P:negative regulation of bacterial-type flagellum-dependent cell motility"/>
    <property type="evidence" value="ECO:0007669"/>
    <property type="project" value="TreeGrafter"/>
</dbReference>
<dbReference type="EMBL" id="QBML01000014">
    <property type="protein sequence ID" value="PZO40678.1"/>
    <property type="molecule type" value="Genomic_DNA"/>
</dbReference>
<reference evidence="4 5" key="2">
    <citation type="submission" date="2018-06" db="EMBL/GenBank/DDBJ databases">
        <title>Metagenomic assembly of (sub)arctic Cyanobacteria and their associated microbiome from non-axenic cultures.</title>
        <authorList>
            <person name="Baurain D."/>
        </authorList>
    </citation>
    <scope>NUCLEOTIDE SEQUENCE [LARGE SCALE GENOMIC DNA]</scope>
    <source>
        <strain evidence="4">ULC066bin1</strain>
    </source>
</reference>
<evidence type="ECO:0000313" key="5">
    <source>
        <dbReference type="Proteomes" id="UP000249467"/>
    </source>
</evidence>
<dbReference type="Pfam" id="PF00072">
    <property type="entry name" value="Response_reg"/>
    <property type="match status" value="1"/>
</dbReference>
<dbReference type="PROSITE" id="PS50110">
    <property type="entry name" value="RESPONSE_REGULATORY"/>
    <property type="match status" value="1"/>
</dbReference>